<evidence type="ECO:0000313" key="3">
    <source>
        <dbReference type="Proteomes" id="UP000263742"/>
    </source>
</evidence>
<dbReference type="InterPro" id="IPR038063">
    <property type="entry name" value="Transpep_catalytic_dom"/>
</dbReference>
<dbReference type="Pfam" id="PF10908">
    <property type="entry name" value="Tlde1_dom"/>
    <property type="match status" value="1"/>
</dbReference>
<accession>A0A384ZWG9</accession>
<gene>
    <name evidence="2" type="ORF">JA13_178</name>
</gene>
<name>A0A384ZWG9_9CAUD</name>
<sequence length="121" mass="13145">MWTYHITSGEMLDKNGKRVATGYSGKGKHKNVVADTAVVGEGPLPIGRYTINAPRTSQKTGPYAMDLSPAKENQMFGRSAFQIHGDSVKNPGTASSGCIIMPRNIRELIWNSGDHELEVKA</sequence>
<dbReference type="Gene3D" id="2.40.440.10">
    <property type="entry name" value="L,D-transpeptidase catalytic domain-like"/>
    <property type="match status" value="1"/>
</dbReference>
<evidence type="ECO:0000259" key="1">
    <source>
        <dbReference type="Pfam" id="PF10908"/>
    </source>
</evidence>
<feature type="domain" description="Tlde1" evidence="1">
    <location>
        <begin position="20"/>
        <end position="112"/>
    </location>
</feature>
<protein>
    <submittedName>
        <fullName evidence="2">Putative DUF2778 domain-containing protein</fullName>
    </submittedName>
</protein>
<organism evidence="2 3">
    <name type="scientific">Dickeya phage vB_DsoM_JA13</name>
    <dbReference type="NCBI Taxonomy" id="2283030"/>
    <lineage>
        <taxon>Viruses</taxon>
        <taxon>Duplodnaviria</taxon>
        <taxon>Heunggongvirae</taxon>
        <taxon>Uroviricota</taxon>
        <taxon>Caudoviricetes</taxon>
        <taxon>Salmondvirus</taxon>
        <taxon>Salmondvirus JA11</taxon>
    </lineage>
</organism>
<dbReference type="EMBL" id="MH460460">
    <property type="protein sequence ID" value="AXG66581.1"/>
    <property type="molecule type" value="Genomic_DNA"/>
</dbReference>
<evidence type="ECO:0000313" key="2">
    <source>
        <dbReference type="EMBL" id="AXG66581.1"/>
    </source>
</evidence>
<dbReference type="InterPro" id="IPR021225">
    <property type="entry name" value="Tlde1_dom"/>
</dbReference>
<proteinExistence type="predicted"/>
<dbReference type="Proteomes" id="UP000263742">
    <property type="component" value="Segment"/>
</dbReference>
<reference evidence="2 3" key="1">
    <citation type="journal article" date="2018" name="Front. Microbiol.">
        <title>Jumbo Bacteriophages Are Represented Within an Increasing Diversity of Environmental Viruses Infecting the Emerging Phytopathogen, Dickeya solani.</title>
        <authorList>
            <person name="Day A.W."/>
            <person name="Ahn J."/>
            <person name="Salmond G.P.C."/>
        </authorList>
    </citation>
    <scope>NUCLEOTIDE SEQUENCE [LARGE SCALE GENOMIC DNA]</scope>
</reference>